<evidence type="ECO:0000313" key="2">
    <source>
        <dbReference type="EMBL" id="QJD78601.1"/>
    </source>
</evidence>
<dbReference type="RefSeq" id="WP_169550569.1">
    <property type="nucleotide sequence ID" value="NZ_CP051677.1"/>
</dbReference>
<organism evidence="2 3">
    <name type="scientific">Spirosoma rhododendri</name>
    <dbReference type="NCBI Taxonomy" id="2728024"/>
    <lineage>
        <taxon>Bacteria</taxon>
        <taxon>Pseudomonadati</taxon>
        <taxon>Bacteroidota</taxon>
        <taxon>Cytophagia</taxon>
        <taxon>Cytophagales</taxon>
        <taxon>Cytophagaceae</taxon>
        <taxon>Spirosoma</taxon>
    </lineage>
</organism>
<keyword evidence="3" id="KW-1185">Reference proteome</keyword>
<reference evidence="2 3" key="1">
    <citation type="submission" date="2020-04" db="EMBL/GenBank/DDBJ databases">
        <title>Genome sequencing of novel species.</title>
        <authorList>
            <person name="Heo J."/>
            <person name="Kim S.-J."/>
            <person name="Kim J.-S."/>
            <person name="Hong S.-B."/>
            <person name="Kwon S.-W."/>
        </authorList>
    </citation>
    <scope>NUCLEOTIDE SEQUENCE [LARGE SCALE GENOMIC DNA]</scope>
    <source>
        <strain evidence="2 3">CJU-R4</strain>
    </source>
</reference>
<evidence type="ECO:0000256" key="1">
    <source>
        <dbReference type="SAM" id="MobiDB-lite"/>
    </source>
</evidence>
<dbReference type="Proteomes" id="UP000501128">
    <property type="component" value="Chromosome"/>
</dbReference>
<dbReference type="KEGG" id="srho:HH216_09310"/>
<evidence type="ECO:0000313" key="3">
    <source>
        <dbReference type="Proteomes" id="UP000501128"/>
    </source>
</evidence>
<feature type="region of interest" description="Disordered" evidence="1">
    <location>
        <begin position="81"/>
        <end position="100"/>
    </location>
</feature>
<gene>
    <name evidence="2" type="ORF">HH216_09310</name>
</gene>
<proteinExistence type="predicted"/>
<name>A0A7L5DM88_9BACT</name>
<protein>
    <submittedName>
        <fullName evidence="2">Uncharacterized protein</fullName>
    </submittedName>
</protein>
<dbReference type="EMBL" id="CP051677">
    <property type="protein sequence ID" value="QJD78601.1"/>
    <property type="molecule type" value="Genomic_DNA"/>
</dbReference>
<accession>A0A7L5DM88</accession>
<sequence length="158" mass="16892">MNRLLNALLPAALLLLVFALSSALIVAAWLMIAFCLSGISRFALPMGLFGVVLCSIGSSLHAQPVPTGGYIVIYERAAPSPATPLPPTQPVADSTQRTQPVISKGRRRTINSVPTWPAEPLAEENASTPADKPTFLFIPQVKPGSTETRGFYGIRIRP</sequence>
<dbReference type="AlphaFoldDB" id="A0A7L5DM88"/>